<name>A0A1M5IW41_STRHI</name>
<dbReference type="RefSeq" id="WP_073486951.1">
    <property type="nucleotide sequence ID" value="NZ_FQVN01000008.1"/>
</dbReference>
<protein>
    <submittedName>
        <fullName evidence="1">Uncharacterized protein</fullName>
    </submittedName>
</protein>
<keyword evidence="2" id="KW-1185">Reference proteome</keyword>
<gene>
    <name evidence="1" type="ORF">SAMN05444320_10828</name>
</gene>
<evidence type="ECO:0000313" key="2">
    <source>
        <dbReference type="Proteomes" id="UP000184501"/>
    </source>
</evidence>
<evidence type="ECO:0000313" key="1">
    <source>
        <dbReference type="EMBL" id="SHG32491.1"/>
    </source>
</evidence>
<organism evidence="1 2">
    <name type="scientific">Streptoalloteichus hindustanus</name>
    <dbReference type="NCBI Taxonomy" id="2017"/>
    <lineage>
        <taxon>Bacteria</taxon>
        <taxon>Bacillati</taxon>
        <taxon>Actinomycetota</taxon>
        <taxon>Actinomycetes</taxon>
        <taxon>Pseudonocardiales</taxon>
        <taxon>Pseudonocardiaceae</taxon>
        <taxon>Streptoalloteichus</taxon>
    </lineage>
</organism>
<dbReference type="EMBL" id="FQVN01000008">
    <property type="protein sequence ID" value="SHG32491.1"/>
    <property type="molecule type" value="Genomic_DNA"/>
</dbReference>
<dbReference type="AlphaFoldDB" id="A0A1M5IW41"/>
<proteinExistence type="predicted"/>
<reference evidence="1 2" key="1">
    <citation type="submission" date="2016-11" db="EMBL/GenBank/DDBJ databases">
        <authorList>
            <person name="Jaros S."/>
            <person name="Januszkiewicz K."/>
            <person name="Wedrychowicz H."/>
        </authorList>
    </citation>
    <scope>NUCLEOTIDE SEQUENCE [LARGE SCALE GENOMIC DNA]</scope>
    <source>
        <strain evidence="1 2">DSM 44523</strain>
    </source>
</reference>
<accession>A0A1M5IW41</accession>
<dbReference type="STRING" id="2017.SAMN05444320_10828"/>
<sequence>MPNPEQVPAFLPLTVAAAHSAAECAADPTTGEGARTVQRRAVEADSAAADCWLALLAGCDAPSRRALSSRLRALSEATTALAGPRSLRRVGEAQVRIDEAVRDGDGEEFAEALVGYDQVVATAVVSVRGRLGSATA</sequence>
<dbReference type="OrthoDB" id="3631719at2"/>
<dbReference type="Proteomes" id="UP000184501">
    <property type="component" value="Unassembled WGS sequence"/>
</dbReference>